<dbReference type="InterPro" id="IPR057243">
    <property type="entry name" value="Integrin_I-EGF_CS"/>
</dbReference>
<evidence type="ECO:0000256" key="5">
    <source>
        <dbReference type="ARBA" id="ARBA00022692"/>
    </source>
</evidence>
<dbReference type="Pfam" id="PF08725">
    <property type="entry name" value="Integrin_b_cyt"/>
    <property type="match status" value="1"/>
</dbReference>
<evidence type="ECO:0000256" key="12">
    <source>
        <dbReference type="ARBA" id="ARBA00023157"/>
    </source>
</evidence>
<evidence type="ECO:0000313" key="20">
    <source>
        <dbReference type="EMBL" id="TRY74801.1"/>
    </source>
</evidence>
<feature type="disulfide bond" evidence="14">
    <location>
        <begin position="642"/>
        <end position="645"/>
    </location>
</feature>
<dbReference type="Proteomes" id="UP000318571">
    <property type="component" value="Chromosome 2"/>
</dbReference>
<feature type="transmembrane region" description="Helical" evidence="16">
    <location>
        <begin position="753"/>
        <end position="775"/>
    </location>
</feature>
<dbReference type="GO" id="GO:0005925">
    <property type="term" value="C:focal adhesion"/>
    <property type="evidence" value="ECO:0007669"/>
    <property type="project" value="TreeGrafter"/>
</dbReference>
<keyword evidence="11 16" id="KW-0472">Membrane</keyword>
<dbReference type="GO" id="GO:0016477">
    <property type="term" value="P:cell migration"/>
    <property type="evidence" value="ECO:0007669"/>
    <property type="project" value="TreeGrafter"/>
</dbReference>
<dbReference type="AlphaFoldDB" id="A0A553PAT9"/>
<dbReference type="InterPro" id="IPR013111">
    <property type="entry name" value="EGF_extracell"/>
</dbReference>
<reference evidence="20 21" key="1">
    <citation type="journal article" date="2018" name="Nat. Ecol. Evol.">
        <title>Genomic signatures of mitonuclear coevolution across populations of Tigriopus californicus.</title>
        <authorList>
            <person name="Barreto F.S."/>
            <person name="Watson E.T."/>
            <person name="Lima T.G."/>
            <person name="Willett C.S."/>
            <person name="Edmands S."/>
            <person name="Li W."/>
            <person name="Burton R.S."/>
        </authorList>
    </citation>
    <scope>NUCLEOTIDE SEQUENCE [LARGE SCALE GENOMIC DNA]</scope>
    <source>
        <strain evidence="20 21">San Diego</strain>
    </source>
</reference>
<dbReference type="InterPro" id="IPR032695">
    <property type="entry name" value="Integrin_dom_sf"/>
</dbReference>
<dbReference type="PRINTS" id="PR01186">
    <property type="entry name" value="INTEGRINB"/>
</dbReference>
<feature type="disulfide bond" evidence="14">
    <location>
        <begin position="581"/>
        <end position="586"/>
    </location>
</feature>
<feature type="disulfide bond" evidence="14">
    <location>
        <begin position="207"/>
        <end position="212"/>
    </location>
</feature>
<evidence type="ECO:0000259" key="18">
    <source>
        <dbReference type="SMART" id="SM00187"/>
    </source>
</evidence>
<keyword evidence="8 15" id="KW-0130">Cell adhesion</keyword>
<dbReference type="PROSITE" id="PS00243">
    <property type="entry name" value="I_EGF_1"/>
    <property type="match status" value="2"/>
</dbReference>
<evidence type="ECO:0000259" key="19">
    <source>
        <dbReference type="SMART" id="SM01241"/>
    </source>
</evidence>
<feature type="disulfide bond" evidence="14">
    <location>
        <begin position="484"/>
        <end position="530"/>
    </location>
</feature>
<keyword evidence="10 15" id="KW-0401">Integrin</keyword>
<dbReference type="GO" id="GO:0007160">
    <property type="term" value="P:cell-matrix adhesion"/>
    <property type="evidence" value="ECO:0007669"/>
    <property type="project" value="TreeGrafter"/>
</dbReference>
<feature type="disulfide bond" evidence="14">
    <location>
        <begin position="49"/>
        <end position="58"/>
    </location>
</feature>
<feature type="disulfide bond" evidence="14">
    <location>
        <begin position="655"/>
        <end position="747"/>
    </location>
</feature>
<feature type="disulfide bond" evidence="14">
    <location>
        <begin position="489"/>
        <end position="498"/>
    </location>
</feature>
<dbReference type="InterPro" id="IPR015812">
    <property type="entry name" value="Integrin_bsu"/>
</dbReference>
<keyword evidence="3" id="KW-1003">Cell membrane</keyword>
<keyword evidence="7" id="KW-0677">Repeat</keyword>
<gene>
    <name evidence="20" type="ORF">TCAL_07115</name>
</gene>
<dbReference type="STRING" id="6832.A0A553PAT9"/>
<keyword evidence="9 16" id="KW-1133">Transmembrane helix</keyword>
<feature type="disulfide bond" evidence="14">
    <location>
        <begin position="401"/>
        <end position="408"/>
    </location>
</feature>
<keyword evidence="5 15" id="KW-0812">Transmembrane</keyword>
<dbReference type="InterPro" id="IPR014836">
    <property type="entry name" value="Integrin_bsu_cyt_dom"/>
</dbReference>
<dbReference type="Pfam" id="PF07974">
    <property type="entry name" value="EGF_2"/>
    <property type="match status" value="1"/>
</dbReference>
<evidence type="ECO:0000256" key="17">
    <source>
        <dbReference type="SAM" id="SignalP"/>
    </source>
</evidence>
<feature type="domain" description="Integrin beta subunit cytoplasmic" evidence="19">
    <location>
        <begin position="776"/>
        <end position="822"/>
    </location>
</feature>
<dbReference type="GO" id="GO:0033627">
    <property type="term" value="P:cell adhesion mediated by integrin"/>
    <property type="evidence" value="ECO:0007669"/>
    <property type="project" value="TreeGrafter"/>
</dbReference>
<evidence type="ECO:0000256" key="10">
    <source>
        <dbReference type="ARBA" id="ARBA00023037"/>
    </source>
</evidence>
<keyword evidence="13" id="KW-0325">Glycoprotein</keyword>
<dbReference type="InterPro" id="IPR057073">
    <property type="entry name" value="EGF_integrin_2"/>
</dbReference>
<dbReference type="GO" id="GO:0009986">
    <property type="term" value="C:cell surface"/>
    <property type="evidence" value="ECO:0007669"/>
    <property type="project" value="TreeGrafter"/>
</dbReference>
<feature type="chain" id="PRO_5021839297" description="Integrin beta" evidence="17">
    <location>
        <begin position="24"/>
        <end position="825"/>
    </location>
</feature>
<name>A0A553PAT9_TIGCA</name>
<feature type="disulfide bond" evidence="14">
    <location>
        <begin position="629"/>
        <end position="639"/>
    </location>
</feature>
<evidence type="ECO:0000256" key="13">
    <source>
        <dbReference type="ARBA" id="ARBA00023180"/>
    </source>
</evidence>
<dbReference type="PANTHER" id="PTHR10082">
    <property type="entry name" value="INTEGRIN BETA SUBUNIT"/>
    <property type="match status" value="1"/>
</dbReference>
<dbReference type="GO" id="GO:0007157">
    <property type="term" value="P:heterophilic cell-cell adhesion via plasma membrane cell adhesion molecules"/>
    <property type="evidence" value="ECO:0007669"/>
    <property type="project" value="UniProtKB-ARBA"/>
</dbReference>
<feature type="disulfide bond" evidence="14">
    <location>
        <begin position="543"/>
        <end position="557"/>
    </location>
</feature>
<dbReference type="GO" id="GO:0007229">
    <property type="term" value="P:integrin-mediated signaling pathway"/>
    <property type="evidence" value="ECO:0007669"/>
    <property type="project" value="UniProtKB-KW"/>
</dbReference>
<evidence type="ECO:0000256" key="1">
    <source>
        <dbReference type="ARBA" id="ARBA00004251"/>
    </source>
</evidence>
<feature type="disulfide bond" evidence="14">
    <location>
        <begin position="588"/>
        <end position="597"/>
    </location>
</feature>
<evidence type="ECO:0000256" key="7">
    <source>
        <dbReference type="ARBA" id="ARBA00022737"/>
    </source>
</evidence>
<keyword evidence="4" id="KW-0245">EGF-like domain</keyword>
<feature type="disulfide bond" evidence="14">
    <location>
        <begin position="61"/>
        <end position="73"/>
    </location>
</feature>
<feature type="disulfide bond" evidence="14">
    <location>
        <begin position="452"/>
        <end position="456"/>
    </location>
</feature>
<dbReference type="SUPFAM" id="SSF57196">
    <property type="entry name" value="EGF/Laminin"/>
    <property type="match status" value="1"/>
</dbReference>
<evidence type="ECO:0000256" key="11">
    <source>
        <dbReference type="ARBA" id="ARBA00023136"/>
    </source>
</evidence>
<feature type="disulfide bond" evidence="14">
    <location>
        <begin position="260"/>
        <end position="301"/>
    </location>
</feature>
<dbReference type="SMART" id="SM01241">
    <property type="entry name" value="Integrin_b_cyt"/>
    <property type="match status" value="1"/>
</dbReference>
<keyword evidence="21" id="KW-1185">Reference proteome</keyword>
<evidence type="ECO:0000256" key="9">
    <source>
        <dbReference type="ARBA" id="ARBA00022989"/>
    </source>
</evidence>
<dbReference type="InterPro" id="IPR002369">
    <property type="entry name" value="Integrin_bsu_VWA"/>
</dbReference>
<feature type="disulfide bond" evidence="14">
    <location>
        <begin position="428"/>
        <end position="709"/>
    </location>
</feature>
<evidence type="ECO:0000256" key="3">
    <source>
        <dbReference type="ARBA" id="ARBA00022475"/>
    </source>
</evidence>
<dbReference type="SUPFAM" id="SSF69179">
    <property type="entry name" value="Integrin domains"/>
    <property type="match status" value="1"/>
</dbReference>
<dbReference type="EMBL" id="VCGU01000005">
    <property type="protein sequence ID" value="TRY74801.1"/>
    <property type="molecule type" value="Genomic_DNA"/>
</dbReference>
<dbReference type="FunFam" id="2.10.25.10:FF:000036">
    <property type="entry name" value="Integrin beta"/>
    <property type="match status" value="1"/>
</dbReference>
<evidence type="ECO:0000256" key="15">
    <source>
        <dbReference type="RuleBase" id="RU000633"/>
    </source>
</evidence>
<dbReference type="GO" id="GO:0005178">
    <property type="term" value="F:integrin binding"/>
    <property type="evidence" value="ECO:0007669"/>
    <property type="project" value="TreeGrafter"/>
</dbReference>
<dbReference type="InterPro" id="IPR036465">
    <property type="entry name" value="vWFA_dom_sf"/>
</dbReference>
<feature type="disulfide bond" evidence="14">
    <location>
        <begin position="622"/>
        <end position="627"/>
    </location>
</feature>
<protein>
    <recommendedName>
        <fullName evidence="15">Integrin beta</fullName>
    </recommendedName>
</protein>
<accession>A0A553PAT9</accession>
<comment type="subcellular location">
    <subcellularLocation>
        <location evidence="1 15">Cell membrane</location>
        <topology evidence="1 15">Single-pass type I membrane protein</topology>
    </subcellularLocation>
</comment>
<keyword evidence="12 14" id="KW-1015">Disulfide bond</keyword>
<feature type="disulfide bond" evidence="14">
    <location>
        <begin position="599"/>
        <end position="606"/>
    </location>
</feature>
<dbReference type="GO" id="GO:0008305">
    <property type="term" value="C:integrin complex"/>
    <property type="evidence" value="ECO:0007669"/>
    <property type="project" value="TreeGrafter"/>
</dbReference>
<evidence type="ECO:0000313" key="21">
    <source>
        <dbReference type="Proteomes" id="UP000318571"/>
    </source>
</evidence>
<dbReference type="PANTHER" id="PTHR10082:SF60">
    <property type="entry name" value="INTEGRIN BETA-PS"/>
    <property type="match status" value="1"/>
</dbReference>
<dbReference type="Gene3D" id="2.60.40.1510">
    <property type="entry name" value="ntegrin, alpha v. Chain A, domain 3"/>
    <property type="match status" value="1"/>
</dbReference>
<evidence type="ECO:0000256" key="14">
    <source>
        <dbReference type="PIRSR" id="PIRSR002512-1"/>
    </source>
</evidence>
<dbReference type="Pfam" id="PF23105">
    <property type="entry name" value="EGF_integrin"/>
    <property type="match status" value="1"/>
</dbReference>
<dbReference type="Gene3D" id="3.40.50.410">
    <property type="entry name" value="von Willebrand factor, type A domain"/>
    <property type="match status" value="1"/>
</dbReference>
<evidence type="ECO:0000256" key="4">
    <source>
        <dbReference type="ARBA" id="ARBA00022536"/>
    </source>
</evidence>
<evidence type="ECO:0000256" key="16">
    <source>
        <dbReference type="SAM" id="Phobius"/>
    </source>
</evidence>
<feature type="disulfide bond" evidence="14">
    <location>
        <begin position="561"/>
        <end position="566"/>
    </location>
</feature>
<evidence type="ECO:0000256" key="6">
    <source>
        <dbReference type="ARBA" id="ARBA00022729"/>
    </source>
</evidence>
<sequence>MFWPKGILGLYLSLSHLYLSVFSVSDHFRTYGSFLNKRNNSCTALDKSCDECIQNIDCVWCVDPEFPLGNSRCDLKEWFSSNKSRCGLVEDPSTIITILEDRPLTPHASSDDDFVQIRPQRIKIRARVGKEVTVKFQVAHAKQYPVDLYYLMDLSNSMSDDRDNIVKLGRDLASSIQEITRDFRIGFGSFVDKEVMPYISLVKGKNCQQKKCPLPYSFQHQMSLGPDARLFQRKVKEAPLSGNIDNPEGGFDGLVQVIVCSKQVGWRDKARRVIIFTTDQTFHIAGDGKLGGIVVPNDGQCHLNATGFYDYAKHQDYPSIAFINELAKNYSVSMIWAVTADKFQLYDMLSTMVEGSTAGQISTDSSNIVKLVRAQYEKITTSIKAITNSSTSCPSRITSECEGNGPKCENVQLGMAKNFELHFRLTECQSETFAVSPVSLNDKMIVEVEPFCECPCDTSEGVANEEEATLEQSQDCNYHGRLSCGECLCSNDFFGPKCECSKNPNTNLTINMDDIFATCIKPNISFPFLCSGRGSCDCGVCKCDSPKEGVIISGLFCDNVCDNTACERDESNQTCSGQGKCVCGECVCNPPWTGPKCNCFQNKDPCRSSESPHLICSGHGICPCDSCICTDDGWSGPLCNECEVCGSICENLRLCVEFLAFQDEKMVSEPYETEEERLGIIANATERCQTLLTYSEEFPEDIPKNYENCTFLRNNCRYIFSYEPIAGIFDTRQVYLHLTDDGLKEVCPPPADYLGLIFGLIGAIVFVGLITVLLWKAFTTIHDRREFAKFEAERMNIKFPSHSNPIFKQATTTIQNPIFNHPDYL</sequence>
<feature type="disulfide bond" evidence="14">
    <location>
        <begin position="583"/>
        <end position="616"/>
    </location>
</feature>
<organism evidence="20 21">
    <name type="scientific">Tigriopus californicus</name>
    <name type="common">Marine copepod</name>
    <dbReference type="NCBI Taxonomy" id="6832"/>
    <lineage>
        <taxon>Eukaryota</taxon>
        <taxon>Metazoa</taxon>
        <taxon>Ecdysozoa</taxon>
        <taxon>Arthropoda</taxon>
        <taxon>Crustacea</taxon>
        <taxon>Multicrustacea</taxon>
        <taxon>Hexanauplia</taxon>
        <taxon>Copepoda</taxon>
        <taxon>Harpacticoida</taxon>
        <taxon>Harpacticidae</taxon>
        <taxon>Tigriopus</taxon>
    </lineage>
</organism>
<dbReference type="PIRSF" id="PIRSF002512">
    <property type="entry name" value="Integrin_B"/>
    <property type="match status" value="1"/>
</dbReference>
<dbReference type="InterPro" id="IPR033760">
    <property type="entry name" value="Integrin_beta_N"/>
</dbReference>
<dbReference type="SUPFAM" id="SSF103575">
    <property type="entry name" value="Plexin repeat"/>
    <property type="match status" value="1"/>
</dbReference>
<evidence type="ECO:0000256" key="8">
    <source>
        <dbReference type="ARBA" id="ARBA00022889"/>
    </source>
</evidence>
<feature type="disulfide bond" evidence="14">
    <location>
        <begin position="538"/>
        <end position="575"/>
    </location>
</feature>
<dbReference type="Pfam" id="PF17205">
    <property type="entry name" value="PSI_integrin"/>
    <property type="match status" value="1"/>
</dbReference>
<dbReference type="FunFam" id="3.40.50.410:FF:000002">
    <property type="entry name" value="Integrin beta"/>
    <property type="match status" value="1"/>
</dbReference>
<comment type="caution">
    <text evidence="20">The sequence shown here is derived from an EMBL/GenBank/DDBJ whole genome shotgun (WGS) entry which is preliminary data.</text>
</comment>
<feature type="signal peptide" evidence="17">
    <location>
        <begin position="1"/>
        <end position="23"/>
    </location>
</feature>
<dbReference type="SUPFAM" id="SSF53300">
    <property type="entry name" value="vWA-like"/>
    <property type="match status" value="1"/>
</dbReference>
<dbReference type="SMART" id="SM00187">
    <property type="entry name" value="INB"/>
    <property type="match status" value="1"/>
</dbReference>
<keyword evidence="6 17" id="KW-0732">Signal</keyword>
<dbReference type="Gene3D" id="1.20.5.100">
    <property type="entry name" value="Cytochrome c1, transmembrane anchor, C-terminal"/>
    <property type="match status" value="1"/>
</dbReference>
<dbReference type="OrthoDB" id="410592at2759"/>
<feature type="disulfide bond" evidence="14">
    <location>
        <begin position="536"/>
        <end position="541"/>
    </location>
</feature>
<dbReference type="Pfam" id="PF00362">
    <property type="entry name" value="Integrin_beta"/>
    <property type="match status" value="1"/>
</dbReference>
<evidence type="ECO:0000256" key="2">
    <source>
        <dbReference type="ARBA" id="ARBA00007449"/>
    </source>
</evidence>
<dbReference type="Gene3D" id="2.10.25.10">
    <property type="entry name" value="Laminin"/>
    <property type="match status" value="3"/>
</dbReference>
<proteinExistence type="inferred from homology"/>
<feature type="domain" description="Integrin beta subunit VWA" evidence="18">
    <location>
        <begin position="48"/>
        <end position="454"/>
    </location>
</feature>
<comment type="similarity">
    <text evidence="2 15">Belongs to the integrin beta chain family.</text>
</comment>